<proteinExistence type="predicted"/>
<dbReference type="PANTHER" id="PTHR43328:SF1">
    <property type="entry name" value="N-ACETYLTRANSFERASE DOMAIN-CONTAINING PROTEIN"/>
    <property type="match status" value="1"/>
</dbReference>
<dbReference type="Pfam" id="PF13302">
    <property type="entry name" value="Acetyltransf_3"/>
    <property type="match status" value="1"/>
</dbReference>
<evidence type="ECO:0000313" key="3">
    <source>
        <dbReference type="Proteomes" id="UP001385951"/>
    </source>
</evidence>
<comment type="caution">
    <text evidence="2">The sequence shown here is derived from an EMBL/GenBank/DDBJ whole genome shotgun (WGS) entry which is preliminary data.</text>
</comment>
<dbReference type="InterPro" id="IPR000182">
    <property type="entry name" value="GNAT_dom"/>
</dbReference>
<dbReference type="SUPFAM" id="SSF55729">
    <property type="entry name" value="Acyl-CoA N-acyltransferases (Nat)"/>
    <property type="match status" value="1"/>
</dbReference>
<dbReference type="PANTHER" id="PTHR43328">
    <property type="entry name" value="ACETYLTRANSFERASE-RELATED"/>
    <property type="match status" value="1"/>
</dbReference>
<feature type="domain" description="N-acetyltransferase" evidence="1">
    <location>
        <begin position="153"/>
        <end position="216"/>
    </location>
</feature>
<dbReference type="InterPro" id="IPR016181">
    <property type="entry name" value="Acyl_CoA_acyltransferase"/>
</dbReference>
<dbReference type="Gene3D" id="3.40.630.30">
    <property type="match status" value="1"/>
</dbReference>
<reference evidence="2 3" key="1">
    <citation type="submission" date="2022-09" db="EMBL/GenBank/DDBJ databases">
        <authorList>
            <person name="Palmer J.M."/>
        </authorList>
    </citation>
    <scope>NUCLEOTIDE SEQUENCE [LARGE SCALE GENOMIC DNA]</scope>
    <source>
        <strain evidence="2 3">DSM 7382</strain>
    </source>
</reference>
<evidence type="ECO:0000313" key="2">
    <source>
        <dbReference type="EMBL" id="KAK7695355.1"/>
    </source>
</evidence>
<dbReference type="AlphaFoldDB" id="A0AAW0GQ65"/>
<protein>
    <recommendedName>
        <fullName evidence="1">N-acetyltransferase domain-containing protein</fullName>
    </recommendedName>
</protein>
<keyword evidence="3" id="KW-1185">Reference proteome</keyword>
<name>A0AAW0GQ65_9APHY</name>
<sequence>MSGPQLSPLRVNPKTQEPYLQLPAPHDNIIITPARMSDADDIIRCLNDFAIYKWLEGPPFPYLPSHADEWLATVTSESNTILEELGVAAKNNPDGPPILVSSCPVRILREVLEDGSEVFLGDLGTPRCCYPEYNPGFEKEKLHEKNLSRPVGDPEIDWCIGYYLASSHHGRGIMSVALGTIVNDWMVPRMGAKTIKGEAYSDNWGSRKVFEKNGFKLLKTVEFEGGRHLKNGQIKEGMCVYVYKS</sequence>
<dbReference type="Proteomes" id="UP001385951">
    <property type="component" value="Unassembled WGS sequence"/>
</dbReference>
<gene>
    <name evidence="2" type="ORF">QCA50_002547</name>
</gene>
<organism evidence="2 3">
    <name type="scientific">Cerrena zonata</name>
    <dbReference type="NCBI Taxonomy" id="2478898"/>
    <lineage>
        <taxon>Eukaryota</taxon>
        <taxon>Fungi</taxon>
        <taxon>Dikarya</taxon>
        <taxon>Basidiomycota</taxon>
        <taxon>Agaricomycotina</taxon>
        <taxon>Agaricomycetes</taxon>
        <taxon>Polyporales</taxon>
        <taxon>Cerrenaceae</taxon>
        <taxon>Cerrena</taxon>
    </lineage>
</organism>
<evidence type="ECO:0000259" key="1">
    <source>
        <dbReference type="Pfam" id="PF13302"/>
    </source>
</evidence>
<dbReference type="GO" id="GO:0016747">
    <property type="term" value="F:acyltransferase activity, transferring groups other than amino-acyl groups"/>
    <property type="evidence" value="ECO:0007669"/>
    <property type="project" value="InterPro"/>
</dbReference>
<accession>A0AAW0GQ65</accession>
<dbReference type="EMBL" id="JASBNA010000002">
    <property type="protein sequence ID" value="KAK7695355.1"/>
    <property type="molecule type" value="Genomic_DNA"/>
</dbReference>